<proteinExistence type="predicted"/>
<dbReference type="EMBL" id="CP043732">
    <property type="protein sequence ID" value="QMU98243.1"/>
    <property type="molecule type" value="Genomic_DNA"/>
</dbReference>
<accession>A0A7D8AI81</accession>
<dbReference type="SUPFAM" id="SSF53649">
    <property type="entry name" value="Alkaline phosphatase-like"/>
    <property type="match status" value="1"/>
</dbReference>
<name>A0A7D8AI81_9MICO</name>
<dbReference type="RefSeq" id="WP_182253262.1">
    <property type="nucleotide sequence ID" value="NZ_CP043732.1"/>
</dbReference>
<dbReference type="Proteomes" id="UP000515708">
    <property type="component" value="Chromosome"/>
</dbReference>
<dbReference type="AlphaFoldDB" id="A0A7D8AI81"/>
<reference evidence="1 2" key="1">
    <citation type="journal article" date="2020" name="Front. Microbiol.">
        <title>Design of Bacterial Strain-Specific qPCR Assays Using NGS Data and Publicly Available Resources and Its Application to Track Biocontrol Strains.</title>
        <authorList>
            <person name="Hernandez I."/>
            <person name="Sant C."/>
            <person name="Martinez R."/>
            <person name="Fernandez C."/>
        </authorList>
    </citation>
    <scope>NUCLEOTIDE SEQUENCE [LARGE SCALE GENOMIC DNA]</scope>
    <source>
        <strain evidence="1 2">B24</strain>
    </source>
</reference>
<protein>
    <submittedName>
        <fullName evidence="1">Alkaline phosphatase family protein</fullName>
    </submittedName>
</protein>
<dbReference type="Gene3D" id="3.40.720.10">
    <property type="entry name" value="Alkaline Phosphatase, subunit A"/>
    <property type="match status" value="1"/>
</dbReference>
<dbReference type="GO" id="GO:0016787">
    <property type="term" value="F:hydrolase activity"/>
    <property type="evidence" value="ECO:0007669"/>
    <property type="project" value="UniProtKB-ARBA"/>
</dbReference>
<dbReference type="InterPro" id="IPR002591">
    <property type="entry name" value="Phosphodiest/P_Trfase"/>
</dbReference>
<dbReference type="InterPro" id="IPR017850">
    <property type="entry name" value="Alkaline_phosphatase_core_sf"/>
</dbReference>
<dbReference type="PANTHER" id="PTHR10151:SF120">
    <property type="entry name" value="BIS(5'-ADENOSYL)-TRIPHOSPHATASE"/>
    <property type="match status" value="1"/>
</dbReference>
<dbReference type="PANTHER" id="PTHR10151">
    <property type="entry name" value="ECTONUCLEOTIDE PYROPHOSPHATASE/PHOSPHODIESTERASE"/>
    <property type="match status" value="1"/>
</dbReference>
<gene>
    <name evidence="1" type="ORF">FVO59_14405</name>
</gene>
<sequence>MPLILPTSLDSTRNISGVAPQLLAALGSGSADLPAVRSVVLVVVDGLGALPLRSHAGHARTLSSAMARKDVAGSVFPTTTAAALTSLLTGAAPGVHGLVGYRVRDTRTDSLVNLLSGWEEGGIDPLQWQGSATLFERAEAIGHPAFAVGIPAYAGSGFSGATLRGAAFHAARSAAERVELAWELADANDGALVYCYLPEVDKAGHRHGVDSAEWVAALEDVDAALSQTVPDGVGVLVTADHGMIDVPHHRQLVLDAAGGWHDGIRHIGGEPRMLHVYAEPDVDQAGLLARWRRDLQGAADVLSRSEAIDAGLFGPVVSDAVRERIGDMLAIARGNVALYDAEAEDQRGRGMIGQHGALTPEEWRVPFIRMGAFRR</sequence>
<organism evidence="1 2">
    <name type="scientific">Microbacterium esteraromaticum</name>
    <dbReference type="NCBI Taxonomy" id="57043"/>
    <lineage>
        <taxon>Bacteria</taxon>
        <taxon>Bacillati</taxon>
        <taxon>Actinomycetota</taxon>
        <taxon>Actinomycetes</taxon>
        <taxon>Micrococcales</taxon>
        <taxon>Microbacteriaceae</taxon>
        <taxon>Microbacterium</taxon>
    </lineage>
</organism>
<evidence type="ECO:0000313" key="2">
    <source>
        <dbReference type="Proteomes" id="UP000515708"/>
    </source>
</evidence>
<evidence type="ECO:0000313" key="1">
    <source>
        <dbReference type="EMBL" id="QMU98243.1"/>
    </source>
</evidence>
<dbReference type="Pfam" id="PF01663">
    <property type="entry name" value="Phosphodiest"/>
    <property type="match status" value="1"/>
</dbReference>